<evidence type="ECO:0000259" key="14">
    <source>
        <dbReference type="PROSITE" id="PS50835"/>
    </source>
</evidence>
<organism evidence="15 16">
    <name type="scientific">Anser cygnoides</name>
    <name type="common">Swan goose</name>
    <dbReference type="NCBI Taxonomy" id="8845"/>
    <lineage>
        <taxon>Eukaryota</taxon>
        <taxon>Metazoa</taxon>
        <taxon>Chordata</taxon>
        <taxon>Craniata</taxon>
        <taxon>Vertebrata</taxon>
        <taxon>Euteleostomi</taxon>
        <taxon>Archelosauria</taxon>
        <taxon>Archosauria</taxon>
        <taxon>Dinosauria</taxon>
        <taxon>Saurischia</taxon>
        <taxon>Theropoda</taxon>
        <taxon>Coelurosauria</taxon>
        <taxon>Aves</taxon>
        <taxon>Neognathae</taxon>
        <taxon>Galloanserae</taxon>
        <taxon>Anseriformes</taxon>
        <taxon>Anatidae</taxon>
        <taxon>Anserinae</taxon>
        <taxon>Anser</taxon>
    </lineage>
</organism>
<evidence type="ECO:0000256" key="11">
    <source>
        <dbReference type="ARBA" id="ARBA00023319"/>
    </source>
</evidence>
<dbReference type="Pfam" id="PF13927">
    <property type="entry name" value="Ig_3"/>
    <property type="match status" value="1"/>
</dbReference>
<dbReference type="InterPro" id="IPR013098">
    <property type="entry name" value="Ig_I-set"/>
</dbReference>
<keyword evidence="10" id="KW-0325">Glycoprotein</keyword>
<dbReference type="InterPro" id="IPR003599">
    <property type="entry name" value="Ig_sub"/>
</dbReference>
<dbReference type="GO" id="GO:0005886">
    <property type="term" value="C:plasma membrane"/>
    <property type="evidence" value="ECO:0007669"/>
    <property type="project" value="UniProtKB-SubCell"/>
</dbReference>
<dbReference type="SMART" id="SM00369">
    <property type="entry name" value="LRR_TYP"/>
    <property type="match status" value="15"/>
</dbReference>
<protein>
    <submittedName>
        <fullName evidence="15">Leucine rich repeats and immunoglobulin like domains 1</fullName>
    </submittedName>
</protein>
<dbReference type="Ensembl" id="ENSACDT00005026351.1">
    <property type="protein sequence ID" value="ENSACDP00005022034.1"/>
    <property type="gene ID" value="ENSACDG00005015942.1"/>
</dbReference>
<dbReference type="Proteomes" id="UP000694521">
    <property type="component" value="Unplaced"/>
</dbReference>
<keyword evidence="3" id="KW-0433">Leucine-rich repeat</keyword>
<dbReference type="InterPro" id="IPR001611">
    <property type="entry name" value="Leu-rich_rpt"/>
</dbReference>
<evidence type="ECO:0000256" key="10">
    <source>
        <dbReference type="ARBA" id="ARBA00023180"/>
    </source>
</evidence>
<dbReference type="AlphaFoldDB" id="A0A8B9EHE7"/>
<evidence type="ECO:0000256" key="8">
    <source>
        <dbReference type="ARBA" id="ARBA00023136"/>
    </source>
</evidence>
<dbReference type="InterPro" id="IPR007110">
    <property type="entry name" value="Ig-like_dom"/>
</dbReference>
<dbReference type="Gene3D" id="3.80.10.10">
    <property type="entry name" value="Ribonuclease Inhibitor"/>
    <property type="match status" value="2"/>
</dbReference>
<keyword evidence="6" id="KW-0677">Repeat</keyword>
<evidence type="ECO:0000256" key="1">
    <source>
        <dbReference type="ARBA" id="ARBA00004251"/>
    </source>
</evidence>
<dbReference type="PANTHER" id="PTHR45842">
    <property type="entry name" value="SYNAPTIC ADHESION-LIKE MOLECULE SALM"/>
    <property type="match status" value="1"/>
</dbReference>
<dbReference type="SMART" id="SM00409">
    <property type="entry name" value="IG"/>
    <property type="match status" value="3"/>
</dbReference>
<evidence type="ECO:0000256" key="2">
    <source>
        <dbReference type="ARBA" id="ARBA00022475"/>
    </source>
</evidence>
<feature type="compositionally biased region" description="Basic and acidic residues" evidence="12">
    <location>
        <begin position="50"/>
        <end position="64"/>
    </location>
</feature>
<evidence type="ECO:0000313" key="15">
    <source>
        <dbReference type="Ensembl" id="ENSACDP00005022034.1"/>
    </source>
</evidence>
<feature type="domain" description="Ig-like" evidence="14">
    <location>
        <begin position="807"/>
        <end position="893"/>
    </location>
</feature>
<evidence type="ECO:0000256" key="4">
    <source>
        <dbReference type="ARBA" id="ARBA00022692"/>
    </source>
</evidence>
<dbReference type="FunFam" id="2.60.40.10:FF:000224">
    <property type="entry name" value="Leucine rich repeats and immunoglobulin like domains 3"/>
    <property type="match status" value="1"/>
</dbReference>
<feature type="domain" description="Ig-like" evidence="14">
    <location>
        <begin position="609"/>
        <end position="708"/>
    </location>
</feature>
<dbReference type="InterPro" id="IPR013783">
    <property type="entry name" value="Ig-like_fold"/>
</dbReference>
<evidence type="ECO:0000313" key="16">
    <source>
        <dbReference type="Proteomes" id="UP000694521"/>
    </source>
</evidence>
<dbReference type="InterPro" id="IPR050467">
    <property type="entry name" value="LRFN"/>
</dbReference>
<dbReference type="FunFam" id="2.60.40.10:FF:000161">
    <property type="entry name" value="Leucine rich repeats and immunoglobulin like domains 2"/>
    <property type="match status" value="1"/>
</dbReference>
<dbReference type="InterPro" id="IPR036179">
    <property type="entry name" value="Ig-like_dom_sf"/>
</dbReference>
<feature type="transmembrane region" description="Helical" evidence="13">
    <location>
        <begin position="907"/>
        <end position="930"/>
    </location>
</feature>
<evidence type="ECO:0000256" key="12">
    <source>
        <dbReference type="SAM" id="MobiDB-lite"/>
    </source>
</evidence>
<dbReference type="Pfam" id="PF13855">
    <property type="entry name" value="LRR_8"/>
    <property type="match status" value="5"/>
</dbReference>
<dbReference type="SMART" id="SM00408">
    <property type="entry name" value="IGc2"/>
    <property type="match status" value="3"/>
</dbReference>
<evidence type="ECO:0000256" key="5">
    <source>
        <dbReference type="ARBA" id="ARBA00022729"/>
    </source>
</evidence>
<dbReference type="Pfam" id="PF01463">
    <property type="entry name" value="LRRCT"/>
    <property type="match status" value="1"/>
</dbReference>
<dbReference type="FunFam" id="3.80.10.10:FF:000023">
    <property type="entry name" value="Leucine rich repeats and immunoglobulin like domains 3"/>
    <property type="match status" value="1"/>
</dbReference>
<proteinExistence type="predicted"/>
<keyword evidence="2" id="KW-1003">Cell membrane</keyword>
<keyword evidence="8 13" id="KW-0472">Membrane</keyword>
<evidence type="ECO:0000256" key="6">
    <source>
        <dbReference type="ARBA" id="ARBA00022737"/>
    </source>
</evidence>
<keyword evidence="9" id="KW-1015">Disulfide bond</keyword>
<accession>A0A8B9EHE7</accession>
<dbReference type="PROSITE" id="PS50835">
    <property type="entry name" value="IG_LIKE"/>
    <property type="match status" value="3"/>
</dbReference>
<dbReference type="SMART" id="SM00082">
    <property type="entry name" value="LRRCT"/>
    <property type="match status" value="1"/>
</dbReference>
<evidence type="ECO:0000256" key="13">
    <source>
        <dbReference type="SAM" id="Phobius"/>
    </source>
</evidence>
<feature type="domain" description="Ig-like" evidence="14">
    <location>
        <begin position="713"/>
        <end position="802"/>
    </location>
</feature>
<dbReference type="FunFam" id="2.60.40.10:FF:000150">
    <property type="entry name" value="Leucine rich repeats and immunoglobulin like domains 3"/>
    <property type="match status" value="1"/>
</dbReference>
<keyword evidence="5" id="KW-0732">Signal</keyword>
<dbReference type="SUPFAM" id="SSF52058">
    <property type="entry name" value="L domain-like"/>
    <property type="match status" value="1"/>
</dbReference>
<dbReference type="InterPro" id="IPR032675">
    <property type="entry name" value="LRR_dom_sf"/>
</dbReference>
<keyword evidence="7 13" id="KW-1133">Transmembrane helix</keyword>
<evidence type="ECO:0000256" key="3">
    <source>
        <dbReference type="ARBA" id="ARBA00022614"/>
    </source>
</evidence>
<dbReference type="InterPro" id="IPR000483">
    <property type="entry name" value="Cys-rich_flank_reg_C"/>
</dbReference>
<dbReference type="PANTHER" id="PTHR45842:SF24">
    <property type="entry name" value="LEUCINE-RICH REPEATS AND IMMUNOGLOBULIN-LIKE DOMAINS 1"/>
    <property type="match status" value="1"/>
</dbReference>
<name>A0A8B9EHE7_ANSCY</name>
<evidence type="ECO:0000256" key="7">
    <source>
        <dbReference type="ARBA" id="ARBA00022989"/>
    </source>
</evidence>
<dbReference type="InterPro" id="IPR003591">
    <property type="entry name" value="Leu-rich_rpt_typical-subtyp"/>
</dbReference>
<feature type="region of interest" description="Disordered" evidence="12">
    <location>
        <begin position="20"/>
        <end position="64"/>
    </location>
</feature>
<evidence type="ECO:0000256" key="9">
    <source>
        <dbReference type="ARBA" id="ARBA00023157"/>
    </source>
</evidence>
<feature type="region of interest" description="Disordered" evidence="12">
    <location>
        <begin position="1055"/>
        <end position="1106"/>
    </location>
</feature>
<dbReference type="PROSITE" id="PS51450">
    <property type="entry name" value="LRR"/>
    <property type="match status" value="5"/>
</dbReference>
<dbReference type="SUPFAM" id="SSF48726">
    <property type="entry name" value="Immunoglobulin"/>
    <property type="match status" value="3"/>
</dbReference>
<keyword evidence="4 13" id="KW-0812">Transmembrane</keyword>
<dbReference type="FunFam" id="3.80.10.10:FF:000040">
    <property type="entry name" value="Leucine rich repeats and immunoglobulin like domains 2"/>
    <property type="match status" value="1"/>
</dbReference>
<keyword evidence="11" id="KW-0393">Immunoglobulin domain</keyword>
<reference evidence="15" key="2">
    <citation type="submission" date="2025-09" db="UniProtKB">
        <authorList>
            <consortium name="Ensembl"/>
        </authorList>
    </citation>
    <scope>IDENTIFICATION</scope>
</reference>
<keyword evidence="16" id="KW-1185">Reference proteome</keyword>
<comment type="subcellular location">
    <subcellularLocation>
        <location evidence="1">Cell membrane</location>
        <topology evidence="1">Single-pass type I membrane protein</topology>
    </subcellularLocation>
</comment>
<dbReference type="CDD" id="cd05763">
    <property type="entry name" value="IgI_LRIG1-like"/>
    <property type="match status" value="1"/>
</dbReference>
<dbReference type="Pfam" id="PF07679">
    <property type="entry name" value="I-set"/>
    <property type="match status" value="2"/>
</dbReference>
<reference evidence="15" key="1">
    <citation type="submission" date="2025-08" db="UniProtKB">
        <authorList>
            <consortium name="Ensembl"/>
        </authorList>
    </citation>
    <scope>IDENTIFICATION</scope>
</reference>
<dbReference type="Gene3D" id="2.60.40.10">
    <property type="entry name" value="Immunoglobulins"/>
    <property type="match status" value="3"/>
</dbReference>
<dbReference type="InterPro" id="IPR003598">
    <property type="entry name" value="Ig_sub2"/>
</dbReference>
<dbReference type="SMART" id="SM00365">
    <property type="entry name" value="LRR_SD22"/>
    <property type="match status" value="5"/>
</dbReference>
<sequence>MGGQAGGGAATCCGAANVGPRRAQEGAAGPGGRGFESRRRRRRCFGVPAESHRPRGELQRRRGAERAAAAGRGSVCGGAADAGAVRLWRCCRRRGGAEQLRSLRSRAAPAPLPLRTLGGAGYKMAGPLPGGGGSAALLPVLLVAVLGSAEPAAECPGGCSCGAELLGCGGLALPEVPRDLPRWPRHVNLSYNKLTEIDPSAFAELLNLQEVRLNNNELTTIPSLGPASSSVRALHLHHNRIRSIEASQLKPYVTLETLDLSFNDITEIRNGCFPQGLHIKELYLGSNRISTLEPGAFDSLSRSLLTLRLSKNRITQLPVKAFRLPRLIQLELNRNRIRLIEGLTFQGLDSLEVLKLQRNNISKLTDGAFWGLAKMQVLHLEYNSLTEVNSGSLYGLSSLHQLHLSNNSISRINPDGWSFCQKLHELILSYNNLTRLDEGSLADLGGLHVLRLSHNSINHIAEGAFKGLKNLRVLELDHNDISGTIEDTNGAFTGLENLSKLTLFGNKIKSVAKKAFSGLEALEHLNLGDNAIRSIQADAFAKMKSLRQLHINSDSFLCDCQLKWLPPWLVEKELQSFVVATCAHPESLKSKSIFAVLPESFVCDDFPKPQIIIQPETTVAVLGKDIRFTCSAASSSSSPMMFAWKKDNEMLHNAEIENFAHVRAKDGEVMEYTTILHLRHVTFAHEGRYQCIITNHFGSTYSSKARLTVNVLPSFIKTPHDITSRTGTTARLECAAEGDPTPQIAWQKDGGTDFPAARERRMHVMPDDDVFFITDVKIEDMGVYSCTAQNPAGSVLANATLTVLETPSLIHPLEDHVVSVGETVALQCKATGSPPPRITWLKGDQPLVVTERHHFTSGNQLLIVRNVVLEDAGKYTCEMSNTLGTERAHSHVSILQSLGCRKDRTTVGIITIAVVCSIVLTSLVWVCIIYQTRKKSEEYSVTNTGMCQTDAGRCPDVEAPTVGCRQPKLCIGYNKDTWKTEDMADGMLVPDKTGYGLPVVCADCSGSTDSMNVHIYPREPEYYSEGLKTMDNTYHNALSNKERSRKRAAGTGLLHPQQCNGIASGRRTETDGTLYPSNHDRIRPGSTTSPLLADKHGSSQSVAKPSELNNLNLVRASPAGGSLKQLNVLPEASPTLLDLQSEAEVKQALLSNGYAPTACDSIPEFKPPNRSID</sequence>